<dbReference type="EMBL" id="UOGD01000210">
    <property type="protein sequence ID" value="VAX21986.1"/>
    <property type="molecule type" value="Genomic_DNA"/>
</dbReference>
<name>A0A3B1BUK2_9ZZZZ</name>
<reference evidence="1" key="1">
    <citation type="submission" date="2018-06" db="EMBL/GenBank/DDBJ databases">
        <authorList>
            <person name="Zhirakovskaya E."/>
        </authorList>
    </citation>
    <scope>NUCLEOTIDE SEQUENCE</scope>
</reference>
<evidence type="ECO:0000313" key="1">
    <source>
        <dbReference type="EMBL" id="VAX21986.1"/>
    </source>
</evidence>
<organism evidence="1">
    <name type="scientific">hydrothermal vent metagenome</name>
    <dbReference type="NCBI Taxonomy" id="652676"/>
    <lineage>
        <taxon>unclassified sequences</taxon>
        <taxon>metagenomes</taxon>
        <taxon>ecological metagenomes</taxon>
    </lineage>
</organism>
<protein>
    <submittedName>
        <fullName evidence="1">Uncharacterized protein</fullName>
    </submittedName>
</protein>
<proteinExistence type="predicted"/>
<accession>A0A3B1BUK2</accession>
<dbReference type="AlphaFoldDB" id="A0A3B1BUK2"/>
<sequence length="70" mass="8167">MAVKSIRFNNEEEKILKHLKEFYNCDTSNLIKKSLAELYENALDSEIVSEYENREKQSASNLLTIKELLS</sequence>
<dbReference type="InterPro" id="IPR046257">
    <property type="entry name" value="DUF6290"/>
</dbReference>
<dbReference type="Pfam" id="PF19807">
    <property type="entry name" value="DUF6290"/>
    <property type="match status" value="1"/>
</dbReference>
<gene>
    <name evidence="1" type="ORF">MNBD_IGNAVI01-394</name>
</gene>